<organism evidence="3 4">
    <name type="scientific">Kribbella yunnanensis</name>
    <dbReference type="NCBI Taxonomy" id="190194"/>
    <lineage>
        <taxon>Bacteria</taxon>
        <taxon>Bacillati</taxon>
        <taxon>Actinomycetota</taxon>
        <taxon>Actinomycetes</taxon>
        <taxon>Propionibacteriales</taxon>
        <taxon>Kribbellaceae</taxon>
        <taxon>Kribbella</taxon>
    </lineage>
</organism>
<reference evidence="3 4" key="1">
    <citation type="journal article" date="2019" name="Int. J. Syst. Evol. Microbiol.">
        <title>The Global Catalogue of Microorganisms (GCM) 10K type strain sequencing project: providing services to taxonomists for standard genome sequencing and annotation.</title>
        <authorList>
            <consortium name="The Broad Institute Genomics Platform"/>
            <consortium name="The Broad Institute Genome Sequencing Center for Infectious Disease"/>
            <person name="Wu L."/>
            <person name="Ma J."/>
        </authorList>
    </citation>
    <scope>NUCLEOTIDE SEQUENCE [LARGE SCALE GENOMIC DNA]</scope>
    <source>
        <strain evidence="3 4">JCM 14307</strain>
    </source>
</reference>
<dbReference type="InterPro" id="IPR043129">
    <property type="entry name" value="ATPase_NBD"/>
</dbReference>
<dbReference type="SMART" id="SM00347">
    <property type="entry name" value="HTH_MARR"/>
    <property type="match status" value="1"/>
</dbReference>
<evidence type="ECO:0000313" key="4">
    <source>
        <dbReference type="Proteomes" id="UP001500280"/>
    </source>
</evidence>
<accession>A0ABN2H4Y0</accession>
<dbReference type="SUPFAM" id="SSF53067">
    <property type="entry name" value="Actin-like ATPase domain"/>
    <property type="match status" value="1"/>
</dbReference>
<keyword evidence="4" id="KW-1185">Reference proteome</keyword>
<dbReference type="PANTHER" id="PTHR18964">
    <property type="entry name" value="ROK (REPRESSOR, ORF, KINASE) FAMILY"/>
    <property type="match status" value="1"/>
</dbReference>
<dbReference type="PANTHER" id="PTHR18964:SF173">
    <property type="entry name" value="GLUCOKINASE"/>
    <property type="match status" value="1"/>
</dbReference>
<evidence type="ECO:0000256" key="1">
    <source>
        <dbReference type="ARBA" id="ARBA00006479"/>
    </source>
</evidence>
<dbReference type="RefSeq" id="WP_344150289.1">
    <property type="nucleotide sequence ID" value="NZ_BAAANF010000009.1"/>
</dbReference>
<dbReference type="InterPro" id="IPR000835">
    <property type="entry name" value="HTH_MarR-typ"/>
</dbReference>
<dbReference type="EMBL" id="BAAANF010000009">
    <property type="protein sequence ID" value="GAA1681925.1"/>
    <property type="molecule type" value="Genomic_DNA"/>
</dbReference>
<dbReference type="InterPro" id="IPR036390">
    <property type="entry name" value="WH_DNA-bd_sf"/>
</dbReference>
<name>A0ABN2H4Y0_9ACTN</name>
<dbReference type="SUPFAM" id="SSF46785">
    <property type="entry name" value="Winged helix' DNA-binding domain"/>
    <property type="match status" value="1"/>
</dbReference>
<evidence type="ECO:0000313" key="3">
    <source>
        <dbReference type="EMBL" id="GAA1681925.1"/>
    </source>
</evidence>
<dbReference type="Gene3D" id="3.30.420.40">
    <property type="match status" value="2"/>
</dbReference>
<feature type="domain" description="HTH marR-type" evidence="2">
    <location>
        <begin position="12"/>
        <end position="111"/>
    </location>
</feature>
<sequence>MNASRSAPGSQTSLREANRARVLGVVRQHGPLTQVEIAAASGLSAATVSNMVRELDQAGMVGLSRSIRNGRRAVLVSLASGGGLLAGVAFGERDVRVAIADESREILAQQSMPLQADHAADDGMERVARLLADLSETVSSGVEEIAAIGFGLPTPVDSVSHQAGSDAVLPGWRGVNVAEAMTGYLRAPVALDNTANLAALGELRNGALQGVQNGCYLKFSYGVGAGIVLNGEIFRGSAGTAGEIGHVTIDENGPICRCGNRGCLDTFVGSRALISSLAASHGPLRLKDIVHRALADDVGCRRAIEDAGRRVGVAVAGLVNLLNPEVIVVGGLLAEAGDLVLLPLREALDRCAIPSAAATVELRPAALGDEADVLGAIHLASLLSHSHATQSLVN</sequence>
<dbReference type="Pfam" id="PF00480">
    <property type="entry name" value="ROK"/>
    <property type="match status" value="1"/>
</dbReference>
<comment type="similarity">
    <text evidence="1">Belongs to the ROK (NagC/XylR) family.</text>
</comment>
<dbReference type="Proteomes" id="UP001500280">
    <property type="component" value="Unassembled WGS sequence"/>
</dbReference>
<protein>
    <submittedName>
        <fullName evidence="3">ROK family transcriptional regulator</fullName>
    </submittedName>
</protein>
<proteinExistence type="inferred from homology"/>
<dbReference type="Pfam" id="PF12802">
    <property type="entry name" value="MarR_2"/>
    <property type="match status" value="1"/>
</dbReference>
<evidence type="ECO:0000259" key="2">
    <source>
        <dbReference type="SMART" id="SM00347"/>
    </source>
</evidence>
<dbReference type="InterPro" id="IPR000600">
    <property type="entry name" value="ROK"/>
</dbReference>
<dbReference type="Gene3D" id="1.10.10.10">
    <property type="entry name" value="Winged helix-like DNA-binding domain superfamily/Winged helix DNA-binding domain"/>
    <property type="match status" value="1"/>
</dbReference>
<comment type="caution">
    <text evidence="3">The sequence shown here is derived from an EMBL/GenBank/DDBJ whole genome shotgun (WGS) entry which is preliminary data.</text>
</comment>
<gene>
    <name evidence="3" type="ORF">GCM10009745_27680</name>
</gene>
<dbReference type="InterPro" id="IPR036388">
    <property type="entry name" value="WH-like_DNA-bd_sf"/>
</dbReference>